<evidence type="ECO:0000313" key="2">
    <source>
        <dbReference type="EMBL" id="EGT32561.1"/>
    </source>
</evidence>
<protein>
    <recommendedName>
        <fullName evidence="4">C3H1-type domain-containing protein</fullName>
    </recommendedName>
</protein>
<dbReference type="InParanoid" id="G0NJS6"/>
<gene>
    <name evidence="2" type="ORF">CAEBREN_11059</name>
</gene>
<dbReference type="STRING" id="135651.G0NJS6"/>
<dbReference type="Proteomes" id="UP000008068">
    <property type="component" value="Unassembled WGS sequence"/>
</dbReference>
<name>G0NJS6_CAEBE</name>
<evidence type="ECO:0000256" key="1">
    <source>
        <dbReference type="SAM" id="MobiDB-lite"/>
    </source>
</evidence>
<feature type="region of interest" description="Disordered" evidence="1">
    <location>
        <begin position="180"/>
        <end position="203"/>
    </location>
</feature>
<evidence type="ECO:0000313" key="3">
    <source>
        <dbReference type="Proteomes" id="UP000008068"/>
    </source>
</evidence>
<reference evidence="3" key="1">
    <citation type="submission" date="2011-07" db="EMBL/GenBank/DDBJ databases">
        <authorList>
            <consortium name="Caenorhabditis brenneri Sequencing and Analysis Consortium"/>
            <person name="Wilson R.K."/>
        </authorList>
    </citation>
    <scope>NUCLEOTIDE SEQUENCE [LARGE SCALE GENOMIC DNA]</scope>
    <source>
        <strain evidence="3">PB2801</strain>
    </source>
</reference>
<dbReference type="EMBL" id="GL379896">
    <property type="protein sequence ID" value="EGT32561.1"/>
    <property type="molecule type" value="Genomic_DNA"/>
</dbReference>
<dbReference type="eggNOG" id="ENOG502TFIX">
    <property type="taxonomic scope" value="Eukaryota"/>
</dbReference>
<sequence>MQNYNWYSTSSQQRFKRTIINEPKITQFSDEGRFLLGSASHPENVEMRDRLIESVAEETLQKWVDYHAEMRRKCSLRKRQLGIEQEEIDEKLRTYPRKTYVIEDDLDNNSDGSQQSRMDYDRSKYVLIRKLNPTPTTSSILPPPVVESVSSDQIFVDDSQPSTSNVRWVVSGKENNAEKHATSIDSSLHSTRVATSSQESSPRKVANGTVENRSTLIVTVPSSSTNVVQECILNKYGHCFAPKVCPFAHNGVVRKGGRKVSVTSGWKRKLPNIPLCPGYLNFKCWNFDCEKRHIMYPSDQDLTDLSGI</sequence>
<proteinExistence type="predicted"/>
<feature type="compositionally biased region" description="Polar residues" evidence="1">
    <location>
        <begin position="183"/>
        <end position="200"/>
    </location>
</feature>
<evidence type="ECO:0008006" key="4">
    <source>
        <dbReference type="Google" id="ProtNLM"/>
    </source>
</evidence>
<dbReference type="AlphaFoldDB" id="G0NJS6"/>
<organism evidence="3">
    <name type="scientific">Caenorhabditis brenneri</name>
    <name type="common">Nematode worm</name>
    <dbReference type="NCBI Taxonomy" id="135651"/>
    <lineage>
        <taxon>Eukaryota</taxon>
        <taxon>Metazoa</taxon>
        <taxon>Ecdysozoa</taxon>
        <taxon>Nematoda</taxon>
        <taxon>Chromadorea</taxon>
        <taxon>Rhabditida</taxon>
        <taxon>Rhabditina</taxon>
        <taxon>Rhabditomorpha</taxon>
        <taxon>Rhabditoidea</taxon>
        <taxon>Rhabditidae</taxon>
        <taxon>Peloderinae</taxon>
        <taxon>Caenorhabditis</taxon>
    </lineage>
</organism>
<dbReference type="OMA" id="NEYNWYS"/>
<dbReference type="HOGENOM" id="CLU_934585_0_0_1"/>
<dbReference type="FunCoup" id="G0NJS6">
    <property type="interactions" value="1900"/>
</dbReference>
<keyword evidence="3" id="KW-1185">Reference proteome</keyword>
<dbReference type="OrthoDB" id="5790472at2759"/>
<accession>G0NJS6</accession>